<dbReference type="AlphaFoldDB" id="A0ABD2HP81"/>
<dbReference type="Proteomes" id="UP001620645">
    <property type="component" value="Unassembled WGS sequence"/>
</dbReference>
<keyword evidence="2" id="KW-1185">Reference proteome</keyword>
<organism evidence="1 2">
    <name type="scientific">Heterodera schachtii</name>
    <name type="common">Sugarbeet cyst nematode worm</name>
    <name type="synonym">Tylenchus schachtii</name>
    <dbReference type="NCBI Taxonomy" id="97005"/>
    <lineage>
        <taxon>Eukaryota</taxon>
        <taxon>Metazoa</taxon>
        <taxon>Ecdysozoa</taxon>
        <taxon>Nematoda</taxon>
        <taxon>Chromadorea</taxon>
        <taxon>Rhabditida</taxon>
        <taxon>Tylenchina</taxon>
        <taxon>Tylenchomorpha</taxon>
        <taxon>Tylenchoidea</taxon>
        <taxon>Heteroderidae</taxon>
        <taxon>Heteroderinae</taxon>
        <taxon>Heterodera</taxon>
    </lineage>
</organism>
<comment type="caution">
    <text evidence="1">The sequence shown here is derived from an EMBL/GenBank/DDBJ whole genome shotgun (WGS) entry which is preliminary data.</text>
</comment>
<proteinExistence type="predicted"/>
<name>A0ABD2HP81_HETSC</name>
<evidence type="ECO:0000313" key="2">
    <source>
        <dbReference type="Proteomes" id="UP001620645"/>
    </source>
</evidence>
<gene>
    <name evidence="1" type="ORF">niasHS_017333</name>
</gene>
<dbReference type="EMBL" id="JBICCN010000440">
    <property type="protein sequence ID" value="KAL3068767.1"/>
    <property type="molecule type" value="Genomic_DNA"/>
</dbReference>
<protein>
    <submittedName>
        <fullName evidence="1">Uncharacterized protein</fullName>
    </submittedName>
</protein>
<sequence>MSFNKILNQKIRIQFLSEMGQSHNAISNNEMNEVPIILITRYRKGFLSKKRKFFNVVIDGTEISYTNTNGIILAKIDEIWPKGKYVKQAFCASDGGESQLNEIRRDWFSGKKMLGFDFEKCKV</sequence>
<evidence type="ECO:0000313" key="1">
    <source>
        <dbReference type="EMBL" id="KAL3068767.1"/>
    </source>
</evidence>
<accession>A0ABD2HP81</accession>
<reference evidence="1 2" key="1">
    <citation type="submission" date="2024-10" db="EMBL/GenBank/DDBJ databases">
        <authorList>
            <person name="Kim D."/>
        </authorList>
    </citation>
    <scope>NUCLEOTIDE SEQUENCE [LARGE SCALE GENOMIC DNA]</scope>
    <source>
        <strain evidence="1">Taebaek</strain>
    </source>
</reference>